<name>A0AAN9PQK1_CANGL</name>
<comment type="caution">
    <text evidence="1">The sequence shown here is derived from an EMBL/GenBank/DDBJ whole genome shotgun (WGS) entry which is preliminary data.</text>
</comment>
<gene>
    <name evidence="1" type="ORF">VNO77_41917</name>
</gene>
<organism evidence="1 2">
    <name type="scientific">Canavalia gladiata</name>
    <name type="common">Sword bean</name>
    <name type="synonym">Dolichos gladiatus</name>
    <dbReference type="NCBI Taxonomy" id="3824"/>
    <lineage>
        <taxon>Eukaryota</taxon>
        <taxon>Viridiplantae</taxon>
        <taxon>Streptophyta</taxon>
        <taxon>Embryophyta</taxon>
        <taxon>Tracheophyta</taxon>
        <taxon>Spermatophyta</taxon>
        <taxon>Magnoliopsida</taxon>
        <taxon>eudicotyledons</taxon>
        <taxon>Gunneridae</taxon>
        <taxon>Pentapetalae</taxon>
        <taxon>rosids</taxon>
        <taxon>fabids</taxon>
        <taxon>Fabales</taxon>
        <taxon>Fabaceae</taxon>
        <taxon>Papilionoideae</taxon>
        <taxon>50 kb inversion clade</taxon>
        <taxon>NPAAA clade</taxon>
        <taxon>indigoferoid/millettioid clade</taxon>
        <taxon>Phaseoleae</taxon>
        <taxon>Canavalia</taxon>
    </lineage>
</organism>
<sequence>MYITPIPFLVYEFNLYFAGKLPKVISSMQLVDRAKVLSKLHKHTLSSIMLRREWAKLMCIEIITFRHT</sequence>
<evidence type="ECO:0000313" key="2">
    <source>
        <dbReference type="Proteomes" id="UP001367508"/>
    </source>
</evidence>
<keyword evidence="2" id="KW-1185">Reference proteome</keyword>
<proteinExistence type="predicted"/>
<dbReference type="EMBL" id="JAYMYQ010000010">
    <property type="protein sequence ID" value="KAK7308315.1"/>
    <property type="molecule type" value="Genomic_DNA"/>
</dbReference>
<evidence type="ECO:0000313" key="1">
    <source>
        <dbReference type="EMBL" id="KAK7308315.1"/>
    </source>
</evidence>
<dbReference type="Proteomes" id="UP001367508">
    <property type="component" value="Unassembled WGS sequence"/>
</dbReference>
<dbReference type="AlphaFoldDB" id="A0AAN9PQK1"/>
<protein>
    <submittedName>
        <fullName evidence="1">Uncharacterized protein</fullName>
    </submittedName>
</protein>
<reference evidence="1 2" key="1">
    <citation type="submission" date="2024-01" db="EMBL/GenBank/DDBJ databases">
        <title>The genomes of 5 underutilized Papilionoideae crops provide insights into root nodulation and disease resistanc.</title>
        <authorList>
            <person name="Jiang F."/>
        </authorList>
    </citation>
    <scope>NUCLEOTIDE SEQUENCE [LARGE SCALE GENOMIC DNA]</scope>
    <source>
        <strain evidence="1">LVBAO_FW01</strain>
        <tissue evidence="1">Leaves</tissue>
    </source>
</reference>
<accession>A0AAN9PQK1</accession>